<sequence>MGIDPEVAAILTAKGTSSAPPLETLGVAEARTVSGVLRPGQDPGPSAARELVREVAGTDRTMLVLEVDPAPPAVVLWVHGGGWVLGSAAASLPFARRLAAAWSADVAVIDYRLAPEHPYPAAIDDVTAAWRSIARACPGRRIVLAGDSAGANLALAAVARQPDTARADAVVAFYPAVDPERAAPSHRDPDCQVVLPTSTMGWFWQLYAPGGDAYWSTPLRWDPVPPLPRTVVVTAEFDVLRDEGQALAEHLRAGGVDVDHRCWSGQVHGFVTLNPAPASAAAALAWSARQVAGVLTG</sequence>
<dbReference type="EMBL" id="FRAP01000015">
    <property type="protein sequence ID" value="SHK96198.1"/>
    <property type="molecule type" value="Genomic_DNA"/>
</dbReference>
<dbReference type="Proteomes" id="UP000184363">
    <property type="component" value="Unassembled WGS sequence"/>
</dbReference>
<proteinExistence type="inferred from homology"/>
<dbReference type="PANTHER" id="PTHR48081:SF8">
    <property type="entry name" value="ALPHA_BETA HYDROLASE FOLD-3 DOMAIN-CONTAINING PROTEIN-RELATED"/>
    <property type="match status" value="1"/>
</dbReference>
<organism evidence="5 6">
    <name type="scientific">Pseudonocardia thermophila</name>
    <dbReference type="NCBI Taxonomy" id="1848"/>
    <lineage>
        <taxon>Bacteria</taxon>
        <taxon>Bacillati</taxon>
        <taxon>Actinomycetota</taxon>
        <taxon>Actinomycetes</taxon>
        <taxon>Pseudonocardiales</taxon>
        <taxon>Pseudonocardiaceae</taxon>
        <taxon>Pseudonocardia</taxon>
    </lineage>
</organism>
<keyword evidence="2" id="KW-0378">Hydrolase</keyword>
<dbReference type="InterPro" id="IPR050300">
    <property type="entry name" value="GDXG_lipolytic_enzyme"/>
</dbReference>
<protein>
    <submittedName>
        <fullName evidence="5">Acetyl esterase</fullName>
    </submittedName>
</protein>
<reference evidence="5 6" key="1">
    <citation type="submission" date="2016-11" db="EMBL/GenBank/DDBJ databases">
        <authorList>
            <person name="Jaros S."/>
            <person name="Januszkiewicz K."/>
            <person name="Wedrychowicz H."/>
        </authorList>
    </citation>
    <scope>NUCLEOTIDE SEQUENCE [LARGE SCALE GENOMIC DNA]</scope>
    <source>
        <strain evidence="5 6">DSM 43832</strain>
    </source>
</reference>
<name>A0A1M6WR56_PSETH</name>
<dbReference type="RefSeq" id="WP_073458528.1">
    <property type="nucleotide sequence ID" value="NZ_FRAP01000015.1"/>
</dbReference>
<evidence type="ECO:0000256" key="3">
    <source>
        <dbReference type="PROSITE-ProRule" id="PRU10038"/>
    </source>
</evidence>
<dbReference type="InterPro" id="IPR033140">
    <property type="entry name" value="Lipase_GDXG_put_SER_AS"/>
</dbReference>
<dbReference type="GO" id="GO:0016787">
    <property type="term" value="F:hydrolase activity"/>
    <property type="evidence" value="ECO:0007669"/>
    <property type="project" value="UniProtKB-KW"/>
</dbReference>
<evidence type="ECO:0000313" key="5">
    <source>
        <dbReference type="EMBL" id="SHK96198.1"/>
    </source>
</evidence>
<dbReference type="PANTHER" id="PTHR48081">
    <property type="entry name" value="AB HYDROLASE SUPERFAMILY PROTEIN C4A8.06C"/>
    <property type="match status" value="1"/>
</dbReference>
<keyword evidence="6" id="KW-1185">Reference proteome</keyword>
<dbReference type="AlphaFoldDB" id="A0A1M6WR56"/>
<evidence type="ECO:0000256" key="1">
    <source>
        <dbReference type="ARBA" id="ARBA00010515"/>
    </source>
</evidence>
<feature type="domain" description="Alpha/beta hydrolase fold-3" evidence="4">
    <location>
        <begin position="75"/>
        <end position="271"/>
    </location>
</feature>
<dbReference type="SUPFAM" id="SSF53474">
    <property type="entry name" value="alpha/beta-Hydrolases"/>
    <property type="match status" value="1"/>
</dbReference>
<dbReference type="InterPro" id="IPR029058">
    <property type="entry name" value="AB_hydrolase_fold"/>
</dbReference>
<evidence type="ECO:0000259" key="4">
    <source>
        <dbReference type="Pfam" id="PF07859"/>
    </source>
</evidence>
<evidence type="ECO:0000313" key="6">
    <source>
        <dbReference type="Proteomes" id="UP000184363"/>
    </source>
</evidence>
<dbReference type="InterPro" id="IPR002168">
    <property type="entry name" value="Lipase_GDXG_HIS_AS"/>
</dbReference>
<dbReference type="PROSITE" id="PS01173">
    <property type="entry name" value="LIPASE_GDXG_HIS"/>
    <property type="match status" value="1"/>
</dbReference>
<dbReference type="InterPro" id="IPR013094">
    <property type="entry name" value="AB_hydrolase_3"/>
</dbReference>
<dbReference type="STRING" id="1848.SAMN05443637_11558"/>
<accession>A0A1M6WR56</accession>
<dbReference type="PROSITE" id="PS01174">
    <property type="entry name" value="LIPASE_GDXG_SER"/>
    <property type="match status" value="1"/>
</dbReference>
<dbReference type="Gene3D" id="3.40.50.1820">
    <property type="entry name" value="alpha/beta hydrolase"/>
    <property type="match status" value="1"/>
</dbReference>
<evidence type="ECO:0000256" key="2">
    <source>
        <dbReference type="ARBA" id="ARBA00022801"/>
    </source>
</evidence>
<gene>
    <name evidence="5" type="ORF">SAMN05443637_11558</name>
</gene>
<feature type="active site" evidence="3">
    <location>
        <position position="148"/>
    </location>
</feature>
<dbReference type="OrthoDB" id="3206739at2"/>
<dbReference type="Pfam" id="PF07859">
    <property type="entry name" value="Abhydrolase_3"/>
    <property type="match status" value="1"/>
</dbReference>
<comment type="similarity">
    <text evidence="1">Belongs to the 'GDXG' lipolytic enzyme family.</text>
</comment>